<protein>
    <submittedName>
        <fullName evidence="3">D-alanyl-D-alanine carboxypeptidase/D-alanyl-D-alanine-endopeptidase</fullName>
        <ecNumber evidence="3">3.4.16.4</ecNumber>
    </submittedName>
</protein>
<dbReference type="GO" id="GO:0009002">
    <property type="term" value="F:serine-type D-Ala-D-Ala carboxypeptidase activity"/>
    <property type="evidence" value="ECO:0007669"/>
    <property type="project" value="UniProtKB-EC"/>
</dbReference>
<reference evidence="3" key="1">
    <citation type="submission" date="2020-05" db="EMBL/GenBank/DDBJ databases">
        <authorList>
            <person name="Zhu T."/>
            <person name="Keshari N."/>
            <person name="Lu X."/>
        </authorList>
    </citation>
    <scope>NUCLEOTIDE SEQUENCE</scope>
    <source>
        <strain evidence="3">NK1-12</strain>
    </source>
</reference>
<dbReference type="EC" id="3.4.16.4" evidence="3"/>
<dbReference type="NCBIfam" id="TIGR00666">
    <property type="entry name" value="PBP4"/>
    <property type="match status" value="1"/>
</dbReference>
<dbReference type="PANTHER" id="PTHR30023:SF0">
    <property type="entry name" value="PENICILLIN-SENSITIVE CARBOXYPEPTIDASE A"/>
    <property type="match status" value="1"/>
</dbReference>
<dbReference type="InterPro" id="IPR000667">
    <property type="entry name" value="Peptidase_S13"/>
</dbReference>
<dbReference type="SUPFAM" id="SSF56601">
    <property type="entry name" value="beta-lactamase/transpeptidase-like"/>
    <property type="match status" value="1"/>
</dbReference>
<dbReference type="InterPro" id="IPR012338">
    <property type="entry name" value="Beta-lactam/transpept-like"/>
</dbReference>
<sequence>MTGTPASPNPSTSVTDTISQITSKPLYTHSTWGYEVSDLATGEALLSQTNDTMFVTGSILKAYSTVAALAVYTPDYRFQTPVYGIGAIQDGVLTGNLVLVASGDFSFGLRDQADGTLAFNSLPEVDHNYADTGLPGPVLLKDSDPLAALNQLAAQVQAAGIREVQGDVIIDDRLFETFDGWPDGSIAPIWVNENVLDITVTPAGQQVTVDWRPQTAAYSVRAGDIRIVPAGGETQLNAELVQSGVVQISGQIAADANPLQIWQIPNPADFARTAFIEALARAGITVSAIATGANPTNLLPPAATYSETQKLAEHTSPPLSEFTKVILKVSYNRAADLMVCLVAVQNGDRDCPAGIAPVITTITQLGVSQNSTFMFDGAGSDERDRTTSTDMTTFLRAVAQQPYGAAFREGLPILGVDGTLATNQKDSPAAGKVQAKTGSRIHGTPDDRFLITGLTHVGYIEAESGRQLVSAVMLRDVPLASLDELFTADGDLGALEVAVQQGL</sequence>
<dbReference type="PANTHER" id="PTHR30023">
    <property type="entry name" value="D-ALANYL-D-ALANINE CARBOXYPEPTIDASE"/>
    <property type="match status" value="1"/>
</dbReference>
<comment type="similarity">
    <text evidence="1">Belongs to the peptidase S13 family.</text>
</comment>
<name>A0AA96WK76_9CYAN</name>
<dbReference type="Gene3D" id="3.40.710.10">
    <property type="entry name" value="DD-peptidase/beta-lactamase superfamily"/>
    <property type="match status" value="1"/>
</dbReference>
<accession>A0AA96WK76</accession>
<dbReference type="Gene3D" id="3.50.80.20">
    <property type="entry name" value="D-Ala-D-Ala carboxypeptidase C, peptidase S13"/>
    <property type="match status" value="1"/>
</dbReference>
<dbReference type="GO" id="GO:0006508">
    <property type="term" value="P:proteolysis"/>
    <property type="evidence" value="ECO:0007669"/>
    <property type="project" value="InterPro"/>
</dbReference>
<organism evidence="3">
    <name type="scientific">Leptolyngbya sp. NK1-12</name>
    <dbReference type="NCBI Taxonomy" id="2547451"/>
    <lineage>
        <taxon>Bacteria</taxon>
        <taxon>Bacillati</taxon>
        <taxon>Cyanobacteriota</taxon>
        <taxon>Cyanophyceae</taxon>
        <taxon>Leptolyngbyales</taxon>
        <taxon>Leptolyngbyaceae</taxon>
        <taxon>Leptolyngbya group</taxon>
        <taxon>Leptolyngbya</taxon>
    </lineage>
</organism>
<evidence type="ECO:0000256" key="2">
    <source>
        <dbReference type="ARBA" id="ARBA00022801"/>
    </source>
</evidence>
<evidence type="ECO:0000313" key="3">
    <source>
        <dbReference type="EMBL" id="WNZ27068.1"/>
    </source>
</evidence>
<gene>
    <name evidence="3" type="primary">dacB</name>
    <name evidence="3" type="ORF">HJG54_29570</name>
</gene>
<keyword evidence="2 3" id="KW-0378">Hydrolase</keyword>
<proteinExistence type="inferred from homology"/>
<dbReference type="EMBL" id="CP053587">
    <property type="protein sequence ID" value="WNZ27068.1"/>
    <property type="molecule type" value="Genomic_DNA"/>
</dbReference>
<keyword evidence="3" id="KW-0645">Protease</keyword>
<evidence type="ECO:0000256" key="1">
    <source>
        <dbReference type="ARBA" id="ARBA00006096"/>
    </source>
</evidence>
<dbReference type="GO" id="GO:0000270">
    <property type="term" value="P:peptidoglycan metabolic process"/>
    <property type="evidence" value="ECO:0007669"/>
    <property type="project" value="TreeGrafter"/>
</dbReference>
<dbReference type="RefSeq" id="WP_316436676.1">
    <property type="nucleotide sequence ID" value="NZ_CP053587.1"/>
</dbReference>
<dbReference type="AlphaFoldDB" id="A0AA96WK76"/>
<keyword evidence="3" id="KW-0121">Carboxypeptidase</keyword>
<dbReference type="Pfam" id="PF02113">
    <property type="entry name" value="Peptidase_S13"/>
    <property type="match status" value="1"/>
</dbReference>